<dbReference type="Pfam" id="PF01323">
    <property type="entry name" value="DSBA"/>
    <property type="match status" value="1"/>
</dbReference>
<evidence type="ECO:0000313" key="6">
    <source>
        <dbReference type="EMBL" id="RIA37557.1"/>
    </source>
</evidence>
<evidence type="ECO:0000256" key="1">
    <source>
        <dbReference type="ARBA" id="ARBA00022729"/>
    </source>
</evidence>
<sequence length="249" mass="26159">MITRLSQSRLALTGLFVLAALIGAGILFAMQTWLPGASGGDRARIEAVVHDYVLDHPELIPQAIQRLQDRETGRVIAANKAAILTPVASAWMGNPKGDVTVVEYFDYNCGFCRASLPTIAALVKADPNVRIVFRELPVLSEESGVAARWSLAAAKAGKFNAFHEALYAGGPITEASMAAAARVAGLDPAAIAKAAQAPAIDAEIRTNLAMAGQLGVNGTPAWVIGNRVLSGAMTLDQMRDAVADARKQS</sequence>
<keyword evidence="6" id="KW-0413">Isomerase</keyword>
<dbReference type="GO" id="GO:0016853">
    <property type="term" value="F:isomerase activity"/>
    <property type="evidence" value="ECO:0007669"/>
    <property type="project" value="UniProtKB-KW"/>
</dbReference>
<gene>
    <name evidence="6" type="ORF">DFR49_3443</name>
</gene>
<comment type="caution">
    <text evidence="6">The sequence shown here is derived from an EMBL/GenBank/DDBJ whole genome shotgun (WGS) entry which is preliminary data.</text>
</comment>
<keyword evidence="1" id="KW-0732">Signal</keyword>
<evidence type="ECO:0000259" key="5">
    <source>
        <dbReference type="PROSITE" id="PS51352"/>
    </source>
</evidence>
<proteinExistence type="predicted"/>
<dbReference type="RefSeq" id="WP_119036850.1">
    <property type="nucleotide sequence ID" value="NZ_QXDC01000004.1"/>
</dbReference>
<dbReference type="AlphaFoldDB" id="A0A397NQU5"/>
<dbReference type="OrthoDB" id="9780147at2"/>
<accession>A0A397NQU5</accession>
<reference evidence="6 7" key="1">
    <citation type="submission" date="2018-08" db="EMBL/GenBank/DDBJ databases">
        <title>Genomic Encyclopedia of Type Strains, Phase IV (KMG-IV): sequencing the most valuable type-strain genomes for metagenomic binning, comparative biology and taxonomic classification.</title>
        <authorList>
            <person name="Goeker M."/>
        </authorList>
    </citation>
    <scope>NUCLEOTIDE SEQUENCE [LARGE SCALE GENOMIC DNA]</scope>
    <source>
        <strain evidence="6 7">DSM 25527</strain>
    </source>
</reference>
<keyword evidence="7" id="KW-1185">Reference proteome</keyword>
<dbReference type="Pfam" id="PF18312">
    <property type="entry name" value="ScsC_N"/>
    <property type="match status" value="1"/>
</dbReference>
<evidence type="ECO:0000256" key="2">
    <source>
        <dbReference type="ARBA" id="ARBA00023002"/>
    </source>
</evidence>
<dbReference type="PANTHER" id="PTHR13887">
    <property type="entry name" value="GLUTATHIONE S-TRANSFERASE KAPPA"/>
    <property type="match status" value="1"/>
</dbReference>
<protein>
    <submittedName>
        <fullName evidence="6">Protein-disulfide isomerase</fullName>
    </submittedName>
</protein>
<feature type="domain" description="Thioredoxin" evidence="5">
    <location>
        <begin position="54"/>
        <end position="247"/>
    </location>
</feature>
<dbReference type="InterPro" id="IPR013766">
    <property type="entry name" value="Thioredoxin_domain"/>
</dbReference>
<dbReference type="GO" id="GO:0016491">
    <property type="term" value="F:oxidoreductase activity"/>
    <property type="evidence" value="ECO:0007669"/>
    <property type="project" value="UniProtKB-KW"/>
</dbReference>
<dbReference type="InterPro" id="IPR041205">
    <property type="entry name" value="ScsC_N"/>
</dbReference>
<dbReference type="SUPFAM" id="SSF52833">
    <property type="entry name" value="Thioredoxin-like"/>
    <property type="match status" value="1"/>
</dbReference>
<dbReference type="InterPro" id="IPR001853">
    <property type="entry name" value="DSBA-like_thioredoxin_dom"/>
</dbReference>
<organism evidence="6 7">
    <name type="scientific">Hephaestia caeni</name>
    <dbReference type="NCBI Taxonomy" id="645617"/>
    <lineage>
        <taxon>Bacteria</taxon>
        <taxon>Pseudomonadati</taxon>
        <taxon>Pseudomonadota</taxon>
        <taxon>Alphaproteobacteria</taxon>
        <taxon>Sphingomonadales</taxon>
        <taxon>Sphingomonadaceae</taxon>
        <taxon>Hephaestia</taxon>
    </lineage>
</organism>
<dbReference type="Proteomes" id="UP000266568">
    <property type="component" value="Unassembled WGS sequence"/>
</dbReference>
<dbReference type="EMBL" id="QXDC01000004">
    <property type="protein sequence ID" value="RIA37557.1"/>
    <property type="molecule type" value="Genomic_DNA"/>
</dbReference>
<keyword evidence="4" id="KW-0676">Redox-active center</keyword>
<evidence type="ECO:0000256" key="3">
    <source>
        <dbReference type="ARBA" id="ARBA00023157"/>
    </source>
</evidence>
<name>A0A397NQU5_9SPHN</name>
<keyword evidence="3" id="KW-1015">Disulfide bond</keyword>
<dbReference type="PROSITE" id="PS51352">
    <property type="entry name" value="THIOREDOXIN_2"/>
    <property type="match status" value="1"/>
</dbReference>
<evidence type="ECO:0000313" key="7">
    <source>
        <dbReference type="Proteomes" id="UP000266568"/>
    </source>
</evidence>
<dbReference type="PANTHER" id="PTHR13887:SF14">
    <property type="entry name" value="DISULFIDE BOND FORMATION PROTEIN D"/>
    <property type="match status" value="1"/>
</dbReference>
<dbReference type="Gene3D" id="3.40.30.10">
    <property type="entry name" value="Glutaredoxin"/>
    <property type="match status" value="1"/>
</dbReference>
<evidence type="ECO:0000256" key="4">
    <source>
        <dbReference type="ARBA" id="ARBA00023284"/>
    </source>
</evidence>
<dbReference type="InterPro" id="IPR036249">
    <property type="entry name" value="Thioredoxin-like_sf"/>
</dbReference>
<dbReference type="CDD" id="cd03023">
    <property type="entry name" value="DsbA_Com1_like"/>
    <property type="match status" value="1"/>
</dbReference>
<keyword evidence="2" id="KW-0560">Oxidoreductase</keyword>